<keyword evidence="5 6" id="KW-0269">Exonuclease</keyword>
<evidence type="ECO:0000256" key="1">
    <source>
        <dbReference type="ARBA" id="ARBA00009998"/>
    </source>
</evidence>
<dbReference type="GO" id="GO:0005829">
    <property type="term" value="C:cytosol"/>
    <property type="evidence" value="ECO:0007669"/>
    <property type="project" value="TreeGrafter"/>
</dbReference>
<evidence type="ECO:0000313" key="7">
    <source>
        <dbReference type="EMBL" id="PPE72973.1"/>
    </source>
</evidence>
<dbReference type="Gene3D" id="1.10.287.1040">
    <property type="entry name" value="Exonuclease VII, small subunit"/>
    <property type="match status" value="1"/>
</dbReference>
<keyword evidence="3 6" id="KW-0540">Nuclease</keyword>
<proteinExistence type="inferred from homology"/>
<dbReference type="AlphaFoldDB" id="A0A2S5TDB0"/>
<name>A0A2S5TDB0_9GAMM</name>
<evidence type="ECO:0000256" key="5">
    <source>
        <dbReference type="ARBA" id="ARBA00022839"/>
    </source>
</evidence>
<dbReference type="HAMAP" id="MF_00337">
    <property type="entry name" value="Exonuc_7_S"/>
    <property type="match status" value="1"/>
</dbReference>
<dbReference type="InterPro" id="IPR003761">
    <property type="entry name" value="Exonuc_VII_S"/>
</dbReference>
<comment type="function">
    <text evidence="6">Bidirectionally degrades single-stranded DNA into large acid-insoluble oligonucleotides, which are then degraded further into small acid-soluble oligonucleotides.</text>
</comment>
<dbReference type="EMBL" id="PSNW01000009">
    <property type="protein sequence ID" value="PPE72973.1"/>
    <property type="molecule type" value="Genomic_DNA"/>
</dbReference>
<comment type="subcellular location">
    <subcellularLocation>
        <location evidence="6">Cytoplasm</location>
    </subcellularLocation>
</comment>
<evidence type="ECO:0000256" key="4">
    <source>
        <dbReference type="ARBA" id="ARBA00022801"/>
    </source>
</evidence>
<dbReference type="NCBIfam" id="TIGR01280">
    <property type="entry name" value="xseB"/>
    <property type="match status" value="1"/>
</dbReference>
<organism evidence="7 8">
    <name type="scientific">Solimonas fluminis</name>
    <dbReference type="NCBI Taxonomy" id="2086571"/>
    <lineage>
        <taxon>Bacteria</taxon>
        <taxon>Pseudomonadati</taxon>
        <taxon>Pseudomonadota</taxon>
        <taxon>Gammaproteobacteria</taxon>
        <taxon>Nevskiales</taxon>
        <taxon>Nevskiaceae</taxon>
        <taxon>Solimonas</taxon>
    </lineage>
</organism>
<reference evidence="7 8" key="1">
    <citation type="submission" date="2018-02" db="EMBL/GenBank/DDBJ databases">
        <title>Genome sequencing of Solimonas sp. HR-BB.</title>
        <authorList>
            <person name="Lee Y."/>
            <person name="Jeon C.O."/>
        </authorList>
    </citation>
    <scope>NUCLEOTIDE SEQUENCE [LARGE SCALE GENOMIC DNA]</scope>
    <source>
        <strain evidence="7 8">HR-BB</strain>
    </source>
</reference>
<keyword evidence="2 6" id="KW-0963">Cytoplasm</keyword>
<evidence type="ECO:0000256" key="3">
    <source>
        <dbReference type="ARBA" id="ARBA00022722"/>
    </source>
</evidence>
<comment type="similarity">
    <text evidence="1 6">Belongs to the XseB family.</text>
</comment>
<keyword evidence="8" id="KW-1185">Reference proteome</keyword>
<dbReference type="Pfam" id="PF02609">
    <property type="entry name" value="Exonuc_VII_S"/>
    <property type="match status" value="1"/>
</dbReference>
<comment type="caution">
    <text evidence="7">The sequence shown here is derived from an EMBL/GenBank/DDBJ whole genome shotgun (WGS) entry which is preliminary data.</text>
</comment>
<dbReference type="RefSeq" id="WP_104231417.1">
    <property type="nucleotide sequence ID" value="NZ_PSNW01000009.1"/>
</dbReference>
<dbReference type="GO" id="GO:0006308">
    <property type="term" value="P:DNA catabolic process"/>
    <property type="evidence" value="ECO:0007669"/>
    <property type="project" value="UniProtKB-UniRule"/>
</dbReference>
<dbReference type="GO" id="GO:0008855">
    <property type="term" value="F:exodeoxyribonuclease VII activity"/>
    <property type="evidence" value="ECO:0007669"/>
    <property type="project" value="UniProtKB-UniRule"/>
</dbReference>
<dbReference type="NCBIfam" id="NF002140">
    <property type="entry name" value="PRK00977.1-4"/>
    <property type="match status" value="1"/>
</dbReference>
<evidence type="ECO:0000256" key="2">
    <source>
        <dbReference type="ARBA" id="ARBA00022490"/>
    </source>
</evidence>
<sequence length="82" mass="9153">MPKPSSPQAEAPADPVSQFEDAMRELEEIVQRMERGDLRLEESLQLFERGMALSKSCRGSLDSAELRVRKLLAPDPSLDPEA</sequence>
<accession>A0A2S5TDB0</accession>
<evidence type="ECO:0000256" key="6">
    <source>
        <dbReference type="HAMAP-Rule" id="MF_00337"/>
    </source>
</evidence>
<dbReference type="GO" id="GO:0009318">
    <property type="term" value="C:exodeoxyribonuclease VII complex"/>
    <property type="evidence" value="ECO:0007669"/>
    <property type="project" value="UniProtKB-UniRule"/>
</dbReference>
<comment type="subunit">
    <text evidence="6">Heterooligomer composed of large and small subunits.</text>
</comment>
<dbReference type="SUPFAM" id="SSF116842">
    <property type="entry name" value="XseB-like"/>
    <property type="match status" value="1"/>
</dbReference>
<protein>
    <recommendedName>
        <fullName evidence="6">Exodeoxyribonuclease 7 small subunit</fullName>
        <ecNumber evidence="6">3.1.11.6</ecNumber>
    </recommendedName>
    <alternativeName>
        <fullName evidence="6">Exodeoxyribonuclease VII small subunit</fullName>
        <shortName evidence="6">Exonuclease VII small subunit</shortName>
    </alternativeName>
</protein>
<dbReference type="EC" id="3.1.11.6" evidence="6"/>
<dbReference type="NCBIfam" id="NF002139">
    <property type="entry name" value="PRK00977.1-3"/>
    <property type="match status" value="1"/>
</dbReference>
<dbReference type="PANTHER" id="PTHR34137">
    <property type="entry name" value="EXODEOXYRIBONUCLEASE 7 SMALL SUBUNIT"/>
    <property type="match status" value="1"/>
</dbReference>
<gene>
    <name evidence="6 7" type="primary">xseB</name>
    <name evidence="7" type="ORF">C3942_16280</name>
</gene>
<evidence type="ECO:0000313" key="8">
    <source>
        <dbReference type="Proteomes" id="UP000238220"/>
    </source>
</evidence>
<dbReference type="Proteomes" id="UP000238220">
    <property type="component" value="Unassembled WGS sequence"/>
</dbReference>
<dbReference type="OrthoDB" id="9801128at2"/>
<dbReference type="PANTHER" id="PTHR34137:SF1">
    <property type="entry name" value="EXODEOXYRIBONUCLEASE 7 SMALL SUBUNIT"/>
    <property type="match status" value="1"/>
</dbReference>
<keyword evidence="4 6" id="KW-0378">Hydrolase</keyword>
<comment type="catalytic activity">
    <reaction evidence="6">
        <text>Exonucleolytic cleavage in either 5'- to 3'- or 3'- to 5'-direction to yield nucleoside 5'-phosphates.</text>
        <dbReference type="EC" id="3.1.11.6"/>
    </reaction>
</comment>
<dbReference type="InterPro" id="IPR037004">
    <property type="entry name" value="Exonuc_VII_ssu_sf"/>
</dbReference>